<sequence>MTFLSVIRCPSLHVSYSLVVPSARGRCWSGLVQTYASGGFRTVFSRFRCPVLGCQSVVAPASVVSRPCGVLSVASVVCPTLLVSAGVVRILLTLRIFRSVGGDANFGALAVVQEVGSLQMIYA</sequence>
<comment type="caution">
    <text evidence="1">The sequence shown here is derived from an EMBL/GenBank/DDBJ whole genome shotgun (WGS) entry which is preliminary data.</text>
</comment>
<proteinExistence type="predicted"/>
<gene>
    <name evidence="1" type="ORF">Taro_007731</name>
</gene>
<evidence type="ECO:0000313" key="1">
    <source>
        <dbReference type="EMBL" id="MQL75360.1"/>
    </source>
</evidence>
<accession>A0A843U0G1</accession>
<dbReference type="Proteomes" id="UP000652761">
    <property type="component" value="Unassembled WGS sequence"/>
</dbReference>
<reference evidence="1" key="1">
    <citation type="submission" date="2017-07" db="EMBL/GenBank/DDBJ databases">
        <title>Taro Niue Genome Assembly and Annotation.</title>
        <authorList>
            <person name="Atibalentja N."/>
            <person name="Keating K."/>
            <person name="Fields C.J."/>
        </authorList>
    </citation>
    <scope>NUCLEOTIDE SEQUENCE</scope>
    <source>
        <strain evidence="1">Niue_2</strain>
        <tissue evidence="1">Leaf</tissue>
    </source>
</reference>
<name>A0A843U0G1_COLES</name>
<evidence type="ECO:0000313" key="2">
    <source>
        <dbReference type="Proteomes" id="UP000652761"/>
    </source>
</evidence>
<protein>
    <submittedName>
        <fullName evidence="1">Uncharacterized protein</fullName>
    </submittedName>
</protein>
<dbReference type="EMBL" id="NMUH01000248">
    <property type="protein sequence ID" value="MQL75360.1"/>
    <property type="molecule type" value="Genomic_DNA"/>
</dbReference>
<organism evidence="1 2">
    <name type="scientific">Colocasia esculenta</name>
    <name type="common">Wild taro</name>
    <name type="synonym">Arum esculentum</name>
    <dbReference type="NCBI Taxonomy" id="4460"/>
    <lineage>
        <taxon>Eukaryota</taxon>
        <taxon>Viridiplantae</taxon>
        <taxon>Streptophyta</taxon>
        <taxon>Embryophyta</taxon>
        <taxon>Tracheophyta</taxon>
        <taxon>Spermatophyta</taxon>
        <taxon>Magnoliopsida</taxon>
        <taxon>Liliopsida</taxon>
        <taxon>Araceae</taxon>
        <taxon>Aroideae</taxon>
        <taxon>Colocasieae</taxon>
        <taxon>Colocasia</taxon>
    </lineage>
</organism>
<dbReference type="AlphaFoldDB" id="A0A843U0G1"/>
<keyword evidence="2" id="KW-1185">Reference proteome</keyword>